<reference evidence="1" key="1">
    <citation type="journal article" date="2019" name="Sci. Rep.">
        <title>Draft genome of Tanacetum cinerariifolium, the natural source of mosquito coil.</title>
        <authorList>
            <person name="Yamashiro T."/>
            <person name="Shiraishi A."/>
            <person name="Satake H."/>
            <person name="Nakayama K."/>
        </authorList>
    </citation>
    <scope>NUCLEOTIDE SEQUENCE</scope>
</reference>
<gene>
    <name evidence="1" type="ORF">Tci_931317</name>
</gene>
<dbReference type="EMBL" id="BKCJ011863787">
    <property type="protein sequence ID" value="GFD59348.1"/>
    <property type="molecule type" value="Genomic_DNA"/>
</dbReference>
<organism evidence="1">
    <name type="scientific">Tanacetum cinerariifolium</name>
    <name type="common">Dalmatian daisy</name>
    <name type="synonym">Chrysanthemum cinerariifolium</name>
    <dbReference type="NCBI Taxonomy" id="118510"/>
    <lineage>
        <taxon>Eukaryota</taxon>
        <taxon>Viridiplantae</taxon>
        <taxon>Streptophyta</taxon>
        <taxon>Embryophyta</taxon>
        <taxon>Tracheophyta</taxon>
        <taxon>Spermatophyta</taxon>
        <taxon>Magnoliopsida</taxon>
        <taxon>eudicotyledons</taxon>
        <taxon>Gunneridae</taxon>
        <taxon>Pentapetalae</taxon>
        <taxon>asterids</taxon>
        <taxon>campanulids</taxon>
        <taxon>Asterales</taxon>
        <taxon>Asteraceae</taxon>
        <taxon>Asteroideae</taxon>
        <taxon>Anthemideae</taxon>
        <taxon>Anthemidinae</taxon>
        <taxon>Tanacetum</taxon>
    </lineage>
</organism>
<feature type="non-terminal residue" evidence="1">
    <location>
        <position position="1"/>
    </location>
</feature>
<comment type="caution">
    <text evidence="1">The sequence shown here is derived from an EMBL/GenBank/DDBJ whole genome shotgun (WGS) entry which is preliminary data.</text>
</comment>
<sequence length="31" mass="3386">VGPGRQLVEEELHDLLAGLDVQVEGAVHEFE</sequence>
<dbReference type="AlphaFoldDB" id="A0A699XMP6"/>
<evidence type="ECO:0000313" key="1">
    <source>
        <dbReference type="EMBL" id="GFD59348.1"/>
    </source>
</evidence>
<accession>A0A699XMP6</accession>
<proteinExistence type="predicted"/>
<protein>
    <submittedName>
        <fullName evidence="1">Uncharacterized protein</fullName>
    </submittedName>
</protein>
<name>A0A699XMP6_TANCI</name>